<dbReference type="KEGG" id="wna:KA717_11495"/>
<dbReference type="EMBL" id="CP073041">
    <property type="protein sequence ID" value="UXE63221.1"/>
    <property type="molecule type" value="Genomic_DNA"/>
</dbReference>
<dbReference type="AlphaFoldDB" id="A0A977PXK8"/>
<gene>
    <name evidence="1" type="ORF">KA717_11495</name>
</gene>
<name>A0A977PXK8_9CYAN</name>
<sequence>MKIKAKEAINRVTVSLNSDIFNQLPSHRRDAWIQEAITEKLQRENQLTVNSAESKAISRMINPIQEEEWITMGNLDETFNLEQINQDLKERGYAG</sequence>
<accession>A0A977PXK8</accession>
<protein>
    <submittedName>
        <fullName evidence="1">Uncharacterized protein</fullName>
    </submittedName>
</protein>
<evidence type="ECO:0000313" key="1">
    <source>
        <dbReference type="EMBL" id="UXE63221.1"/>
    </source>
</evidence>
<proteinExistence type="predicted"/>
<organism evidence="1">
    <name type="scientific">Woronichinia naegeliana WA131</name>
    <dbReference type="NCBI Taxonomy" id="2824559"/>
    <lineage>
        <taxon>Bacteria</taxon>
        <taxon>Bacillati</taxon>
        <taxon>Cyanobacteriota</taxon>
        <taxon>Cyanophyceae</taxon>
        <taxon>Synechococcales</taxon>
        <taxon>Coelosphaeriaceae</taxon>
        <taxon>Woronichinia</taxon>
    </lineage>
</organism>
<reference evidence="1" key="1">
    <citation type="submission" date="2021-04" db="EMBL/GenBank/DDBJ databases">
        <title>Genome sequence of Woronichinia naegeliana from Washington state freshwater lake bloom.</title>
        <authorList>
            <person name="Dreher T.W."/>
        </authorList>
    </citation>
    <scope>NUCLEOTIDE SEQUENCE</scope>
    <source>
        <strain evidence="1">WA131</strain>
    </source>
</reference>
<dbReference type="Proteomes" id="UP001065613">
    <property type="component" value="Chromosome"/>
</dbReference>